<evidence type="ECO:0000256" key="2">
    <source>
        <dbReference type="SAM" id="SignalP"/>
    </source>
</evidence>
<organism evidence="4">
    <name type="scientific">Streptomyces sp. R35</name>
    <dbReference type="NCBI Taxonomy" id="3238630"/>
    <lineage>
        <taxon>Bacteria</taxon>
        <taxon>Bacillati</taxon>
        <taxon>Actinomycetota</taxon>
        <taxon>Actinomycetes</taxon>
        <taxon>Kitasatosporales</taxon>
        <taxon>Streptomycetaceae</taxon>
        <taxon>Streptomyces</taxon>
    </lineage>
</organism>
<dbReference type="Pfam" id="PF00932">
    <property type="entry name" value="LTD"/>
    <property type="match status" value="1"/>
</dbReference>
<sequence>MVTARSLAAAALAAGALVGAVTLPASAADHSPHWSNVEISDVQYDVPGRRNDDSNRSLNKEWVEITNNSRYGVNLDGWTLADEDGRTYTFHHYRLDGRATVRVHTGEGRDSRSDLFQDRRHEFWDNHSDTATLRNDYGRFVDDFSWGDRDRDRDHRGGHHGDRDYRGGDRDRDYRGGDRDRDYRGGDRDRDHRGGDHGDRDHRGYRR</sequence>
<reference evidence="4" key="1">
    <citation type="submission" date="2024-07" db="EMBL/GenBank/DDBJ databases">
        <authorList>
            <person name="Yu S.T."/>
        </authorList>
    </citation>
    <scope>NUCLEOTIDE SEQUENCE</scope>
    <source>
        <strain evidence="4">R35</strain>
    </source>
</reference>
<name>A0AB39SM03_9ACTN</name>
<dbReference type="PROSITE" id="PS51841">
    <property type="entry name" value="LTD"/>
    <property type="match status" value="1"/>
</dbReference>
<feature type="region of interest" description="Disordered" evidence="1">
    <location>
        <begin position="151"/>
        <end position="207"/>
    </location>
</feature>
<feature type="signal peptide" evidence="2">
    <location>
        <begin position="1"/>
        <end position="27"/>
    </location>
</feature>
<proteinExistence type="predicted"/>
<feature type="chain" id="PRO_5044282756" evidence="2">
    <location>
        <begin position="28"/>
        <end position="207"/>
    </location>
</feature>
<gene>
    <name evidence="4" type="ORF">AB5J50_24850</name>
</gene>
<dbReference type="AlphaFoldDB" id="A0AB39SM03"/>
<dbReference type="RefSeq" id="WP_369265502.1">
    <property type="nucleotide sequence ID" value="NZ_CP163440.1"/>
</dbReference>
<accession>A0AB39SM03</accession>
<evidence type="ECO:0000256" key="1">
    <source>
        <dbReference type="SAM" id="MobiDB-lite"/>
    </source>
</evidence>
<dbReference type="Gene3D" id="2.60.40.1260">
    <property type="entry name" value="Lamin Tail domain"/>
    <property type="match status" value="1"/>
</dbReference>
<dbReference type="InterPro" id="IPR001322">
    <property type="entry name" value="Lamin_tail_dom"/>
</dbReference>
<protein>
    <submittedName>
        <fullName evidence="4">Lamin tail domain-containing protein</fullName>
    </submittedName>
</protein>
<dbReference type="InterPro" id="IPR036415">
    <property type="entry name" value="Lamin_tail_dom_sf"/>
</dbReference>
<evidence type="ECO:0000313" key="4">
    <source>
        <dbReference type="EMBL" id="XDQ68732.1"/>
    </source>
</evidence>
<dbReference type="EMBL" id="CP163440">
    <property type="protein sequence ID" value="XDQ68732.1"/>
    <property type="molecule type" value="Genomic_DNA"/>
</dbReference>
<dbReference type="SUPFAM" id="SSF74853">
    <property type="entry name" value="Lamin A/C globular tail domain"/>
    <property type="match status" value="1"/>
</dbReference>
<keyword evidence="2" id="KW-0732">Signal</keyword>
<feature type="domain" description="LTD" evidence="3">
    <location>
        <begin position="25"/>
        <end position="148"/>
    </location>
</feature>
<evidence type="ECO:0000259" key="3">
    <source>
        <dbReference type="PROSITE" id="PS51841"/>
    </source>
</evidence>